<dbReference type="EMBL" id="CADCWE010000173">
    <property type="protein sequence ID" value="CAA9547953.1"/>
    <property type="molecule type" value="Genomic_DNA"/>
</dbReference>
<dbReference type="AlphaFoldDB" id="A0A6J4UGG7"/>
<proteinExistence type="predicted"/>
<protein>
    <submittedName>
        <fullName evidence="2">Uncharacterized protein</fullName>
    </submittedName>
</protein>
<feature type="compositionally biased region" description="Basic residues" evidence="1">
    <location>
        <begin position="1"/>
        <end position="19"/>
    </location>
</feature>
<evidence type="ECO:0000313" key="2">
    <source>
        <dbReference type="EMBL" id="CAA9547953.1"/>
    </source>
</evidence>
<gene>
    <name evidence="2" type="ORF">AVDCRST_MAG73-2596</name>
</gene>
<name>A0A6J4UGG7_9BACT</name>
<organism evidence="2">
    <name type="scientific">uncultured Thermomicrobiales bacterium</name>
    <dbReference type="NCBI Taxonomy" id="1645740"/>
    <lineage>
        <taxon>Bacteria</taxon>
        <taxon>Pseudomonadati</taxon>
        <taxon>Thermomicrobiota</taxon>
        <taxon>Thermomicrobia</taxon>
        <taxon>Thermomicrobiales</taxon>
        <taxon>environmental samples</taxon>
    </lineage>
</organism>
<accession>A0A6J4UGG7</accession>
<sequence length="57" mass="6762">CRARRPRATNRRTKDRPRRSACGFRERGKQRPYGVRIRHLHRRGRRAPASVGHSTRS</sequence>
<reference evidence="2" key="1">
    <citation type="submission" date="2020-02" db="EMBL/GenBank/DDBJ databases">
        <authorList>
            <person name="Meier V. D."/>
        </authorList>
    </citation>
    <scope>NUCLEOTIDE SEQUENCE</scope>
    <source>
        <strain evidence="2">AVDCRST_MAG73</strain>
    </source>
</reference>
<feature type="non-terminal residue" evidence="2">
    <location>
        <position position="1"/>
    </location>
</feature>
<feature type="non-terminal residue" evidence="2">
    <location>
        <position position="57"/>
    </location>
</feature>
<feature type="compositionally biased region" description="Basic residues" evidence="1">
    <location>
        <begin position="36"/>
        <end position="46"/>
    </location>
</feature>
<evidence type="ECO:0000256" key="1">
    <source>
        <dbReference type="SAM" id="MobiDB-lite"/>
    </source>
</evidence>
<feature type="region of interest" description="Disordered" evidence="1">
    <location>
        <begin position="1"/>
        <end position="57"/>
    </location>
</feature>